<organism evidence="2 3">
    <name type="scientific">Streptomyces globisporus</name>
    <dbReference type="NCBI Taxonomy" id="1908"/>
    <lineage>
        <taxon>Bacteria</taxon>
        <taxon>Bacillati</taxon>
        <taxon>Actinomycetota</taxon>
        <taxon>Actinomycetes</taxon>
        <taxon>Kitasatosporales</taxon>
        <taxon>Streptomycetaceae</taxon>
        <taxon>Streptomyces</taxon>
    </lineage>
</organism>
<gene>
    <name evidence="2" type="ORF">D3105_18810</name>
</gene>
<evidence type="ECO:0000313" key="2">
    <source>
        <dbReference type="EMBL" id="ROV67027.1"/>
    </source>
</evidence>
<dbReference type="EMBL" id="QWFA01000096">
    <property type="protein sequence ID" value="ROV67027.1"/>
    <property type="molecule type" value="Genomic_DNA"/>
</dbReference>
<feature type="transmembrane region" description="Helical" evidence="1">
    <location>
        <begin position="202"/>
        <end position="219"/>
    </location>
</feature>
<dbReference type="Proteomes" id="UP000285596">
    <property type="component" value="Unassembled WGS sequence"/>
</dbReference>
<feature type="transmembrane region" description="Helical" evidence="1">
    <location>
        <begin position="148"/>
        <end position="181"/>
    </location>
</feature>
<dbReference type="AlphaFoldDB" id="A0A423UXN2"/>
<accession>A0A423UXN2</accession>
<evidence type="ECO:0008006" key="4">
    <source>
        <dbReference type="Google" id="ProtNLM"/>
    </source>
</evidence>
<evidence type="ECO:0000313" key="3">
    <source>
        <dbReference type="Proteomes" id="UP000285596"/>
    </source>
</evidence>
<keyword evidence="1" id="KW-0812">Transmembrane</keyword>
<feature type="transmembrane region" description="Helical" evidence="1">
    <location>
        <begin position="225"/>
        <end position="246"/>
    </location>
</feature>
<comment type="caution">
    <text evidence="2">The sequence shown here is derived from an EMBL/GenBank/DDBJ whole genome shotgun (WGS) entry which is preliminary data.</text>
</comment>
<reference evidence="2 3" key="1">
    <citation type="submission" date="2018-08" db="EMBL/GenBank/DDBJ databases">
        <title>Streptomyces globisporus 1912-4Crt, whole genome shotgun sequence.</title>
        <authorList>
            <person name="Matselyukh B."/>
        </authorList>
    </citation>
    <scope>NUCLEOTIDE SEQUENCE [LARGE SCALE GENOMIC DNA]</scope>
    <source>
        <strain evidence="2 3">1912-4Crt</strain>
    </source>
</reference>
<sequence length="341" mass="36356">MLKRAVVVKRVGRISLPNAPQAWLVSHRHALLLFASQSPTFGLHRTDALMSLLPRGSSPTLDGPVSPRPSALTLLAWTNVLMGLSAASATFATCQVLGEEADFLAAAFAFAIITAAYTRDRLTGPDSEGAPGSREAWMARHHRAMRTWMGLCVLLALVTAVLRPWCALALVLAWISARLYAKPWISARGRRVALRQLPGMKVPYVVAVWVTVAILPVAADNDLLTLASTWLWALSVLLIGSVEVINNDLRDVGADRLDGTRSLPVLLGVARAKRLGYAFAVLGLLVSAPVAPLVGLVWGGYAAALLACHSPERDARLRPWIESQVAVAALAAAVPADALGL</sequence>
<name>A0A423UXN2_STRGL</name>
<proteinExistence type="predicted"/>
<protein>
    <recommendedName>
        <fullName evidence="4">Prenyltransferase</fullName>
    </recommendedName>
</protein>
<feature type="transmembrane region" description="Helical" evidence="1">
    <location>
        <begin position="277"/>
        <end position="301"/>
    </location>
</feature>
<keyword evidence="1" id="KW-1133">Transmembrane helix</keyword>
<keyword evidence="1" id="KW-0472">Membrane</keyword>
<evidence type="ECO:0000256" key="1">
    <source>
        <dbReference type="SAM" id="Phobius"/>
    </source>
</evidence>